<evidence type="ECO:0000313" key="5">
    <source>
        <dbReference type="Proteomes" id="UP000826195"/>
    </source>
</evidence>
<name>A0AAV7IDU5_COTGL</name>
<dbReference type="Proteomes" id="UP000826195">
    <property type="component" value="Unassembled WGS sequence"/>
</dbReference>
<dbReference type="GO" id="GO:0005634">
    <property type="term" value="C:nucleus"/>
    <property type="evidence" value="ECO:0007669"/>
    <property type="project" value="TreeGrafter"/>
</dbReference>
<dbReference type="PANTHER" id="PTHR12048">
    <property type="entry name" value="CCAAT-BINDING FACTOR-RELATED"/>
    <property type="match status" value="1"/>
</dbReference>
<protein>
    <recommendedName>
        <fullName evidence="3">CCAAT-binding factor domain-containing protein</fullName>
    </recommendedName>
</protein>
<dbReference type="InterPro" id="IPR011989">
    <property type="entry name" value="ARM-like"/>
</dbReference>
<dbReference type="Pfam" id="PF03914">
    <property type="entry name" value="CBF"/>
    <property type="match status" value="1"/>
</dbReference>
<reference evidence="4 5" key="1">
    <citation type="journal article" date="2021" name="J. Hered.">
        <title>A chromosome-level genome assembly of the parasitoid wasp, Cotesia glomerata (Hymenoptera: Braconidae).</title>
        <authorList>
            <person name="Pinto B.J."/>
            <person name="Weis J.J."/>
            <person name="Gamble T."/>
            <person name="Ode P.J."/>
            <person name="Paul R."/>
            <person name="Zaspel J.M."/>
        </authorList>
    </citation>
    <scope>NUCLEOTIDE SEQUENCE [LARGE SCALE GENOMIC DNA]</scope>
    <source>
        <strain evidence="4">CgM1</strain>
    </source>
</reference>
<sequence>MNEFNSNDKKWYDEFLKETKACKHSRSEVEVIKLKEDAKKHLDAETAAFQTKKSTVRDSEYNWLKTAVTSGTIADKIGASIIFIQENPKCNLSRLVNLVSQVKGSRHSQSSLLITSLRDLFLSDLLHPQYKLLKFEEQNLDKVVPLNDSTIITRDAQTKKLLSYWYFEDQLREQYEKFILSLSEVASDTVDANREKAVSVMTNLLIGNSEQEHQLLSLLVNKIGDPKSKVASKVIFCLNNLLLEHPNMKMVVLRELEKLLFRKNISQNAQYYAISLLTQFVLNREDADTATNLIDVYFAFFKACLKKGEPDSKMMAAILTGVNRAYRFANKEAIKINDHIDSIYKVVHVGSFNVSLNALSLLYQIVENDAQQERRFYTALYGKLLDPQIGSAKKNAVFLQLLFKAMKNDKSVTRLYAFVKRILQICLYFPASLICATLCIISQILRSRKDLRQILFRSTVAVKAEEKTSEYTKSNKEKEVEEEIKSVSKTNKNKKSQVNIMLPNVTFDSTNTSETKEKTETEIKIEEDTTLIYDPFNVNPLKSGASKSPIIELVALSEHFHPSVALFSRNIIEGKTINYSGDPLEDLTLIRFLDRYVFKNPKKLEEKKVTNNGPLAVRAKYTPKGIRAIPVDSQAYLNEKEERIPVDELFLYRYLNKKHEIKSFVKKEKYDDESDNDSVNSEEFNDLLDKLSGDDKDFEEVELDFAGELGSMKKTKKRANDENDDDSDDEYDDVDDDDDINDEDESMDDEDLENMSDMDIGEDDDASDMEFIDDDNDNDNELTLKKSVQSVLKKNQTVKGKKKKLKNEIDNNVFMSAEKFAEILERQGQSKQKHGSSNVLSDLDGASVKQLDWEIKRNHKISGKFGGKKRSKFSKAAPVSRKNIKQFKKRY</sequence>
<gene>
    <name evidence="4" type="ORF">KQX54_015856</name>
</gene>
<feature type="compositionally biased region" description="Acidic residues" evidence="2">
    <location>
        <begin position="722"/>
        <end position="780"/>
    </location>
</feature>
<feature type="region of interest" description="Disordered" evidence="2">
    <location>
        <begin position="863"/>
        <end position="891"/>
    </location>
</feature>
<dbReference type="InterPro" id="IPR018247">
    <property type="entry name" value="EF_Hand_1_Ca_BS"/>
</dbReference>
<feature type="compositionally biased region" description="Basic residues" evidence="2">
    <location>
        <begin position="863"/>
        <end position="873"/>
    </location>
</feature>
<feature type="domain" description="CCAAT-binding factor" evidence="3">
    <location>
        <begin position="355"/>
        <end position="567"/>
    </location>
</feature>
<evidence type="ECO:0000259" key="3">
    <source>
        <dbReference type="Pfam" id="PF03914"/>
    </source>
</evidence>
<dbReference type="PANTHER" id="PTHR12048:SF0">
    <property type="entry name" value="CCAAT_ENHANCER-BINDING PROTEIN ZETA"/>
    <property type="match status" value="1"/>
</dbReference>
<proteinExistence type="inferred from homology"/>
<evidence type="ECO:0000256" key="1">
    <source>
        <dbReference type="ARBA" id="ARBA00007797"/>
    </source>
</evidence>
<dbReference type="InterPro" id="IPR040155">
    <property type="entry name" value="CEBPZ/Mak21-like"/>
</dbReference>
<comment type="similarity">
    <text evidence="1">Belongs to the CBF/MAK21 family.</text>
</comment>
<dbReference type="InterPro" id="IPR016024">
    <property type="entry name" value="ARM-type_fold"/>
</dbReference>
<organism evidence="4 5">
    <name type="scientific">Cotesia glomerata</name>
    <name type="common">Lepidopteran parasitic wasp</name>
    <name type="synonym">Apanteles glomeratus</name>
    <dbReference type="NCBI Taxonomy" id="32391"/>
    <lineage>
        <taxon>Eukaryota</taxon>
        <taxon>Metazoa</taxon>
        <taxon>Ecdysozoa</taxon>
        <taxon>Arthropoda</taxon>
        <taxon>Hexapoda</taxon>
        <taxon>Insecta</taxon>
        <taxon>Pterygota</taxon>
        <taxon>Neoptera</taxon>
        <taxon>Endopterygota</taxon>
        <taxon>Hymenoptera</taxon>
        <taxon>Apocrita</taxon>
        <taxon>Ichneumonoidea</taxon>
        <taxon>Braconidae</taxon>
        <taxon>Microgastrinae</taxon>
        <taxon>Cotesia</taxon>
    </lineage>
</organism>
<dbReference type="InterPro" id="IPR005612">
    <property type="entry name" value="CCAAT-binding_factor"/>
</dbReference>
<dbReference type="Gene3D" id="1.25.10.10">
    <property type="entry name" value="Leucine-rich Repeat Variant"/>
    <property type="match status" value="1"/>
</dbReference>
<feature type="region of interest" description="Disordered" evidence="2">
    <location>
        <begin position="713"/>
        <end position="783"/>
    </location>
</feature>
<keyword evidence="5" id="KW-1185">Reference proteome</keyword>
<dbReference type="PROSITE" id="PS00018">
    <property type="entry name" value="EF_HAND_1"/>
    <property type="match status" value="1"/>
</dbReference>
<evidence type="ECO:0000313" key="4">
    <source>
        <dbReference type="EMBL" id="KAH0549914.1"/>
    </source>
</evidence>
<accession>A0AAV7IDU5</accession>
<comment type="caution">
    <text evidence="4">The sequence shown here is derived from an EMBL/GenBank/DDBJ whole genome shotgun (WGS) entry which is preliminary data.</text>
</comment>
<evidence type="ECO:0000256" key="2">
    <source>
        <dbReference type="SAM" id="MobiDB-lite"/>
    </source>
</evidence>
<dbReference type="SUPFAM" id="SSF48371">
    <property type="entry name" value="ARM repeat"/>
    <property type="match status" value="1"/>
</dbReference>
<dbReference type="EMBL" id="JAHXZJ010001864">
    <property type="protein sequence ID" value="KAH0549914.1"/>
    <property type="molecule type" value="Genomic_DNA"/>
</dbReference>
<feature type="compositionally biased region" description="Basic residues" evidence="2">
    <location>
        <begin position="882"/>
        <end position="891"/>
    </location>
</feature>
<dbReference type="AlphaFoldDB" id="A0AAV7IDU5"/>